<evidence type="ECO:0000256" key="1">
    <source>
        <dbReference type="SAM" id="Phobius"/>
    </source>
</evidence>
<protein>
    <submittedName>
        <fullName evidence="2">Uncharacterized protein</fullName>
    </submittedName>
</protein>
<accession>A0A517TBZ1</accession>
<keyword evidence="3" id="KW-1185">Reference proteome</keyword>
<feature type="transmembrane region" description="Helical" evidence="1">
    <location>
        <begin position="21"/>
        <end position="44"/>
    </location>
</feature>
<organism evidence="2 3">
    <name type="scientific">Calycomorphotria hydatis</name>
    <dbReference type="NCBI Taxonomy" id="2528027"/>
    <lineage>
        <taxon>Bacteria</taxon>
        <taxon>Pseudomonadati</taxon>
        <taxon>Planctomycetota</taxon>
        <taxon>Planctomycetia</taxon>
        <taxon>Planctomycetales</taxon>
        <taxon>Planctomycetaceae</taxon>
        <taxon>Calycomorphotria</taxon>
    </lineage>
</organism>
<feature type="transmembrane region" description="Helical" evidence="1">
    <location>
        <begin position="64"/>
        <end position="88"/>
    </location>
</feature>
<dbReference type="KEGG" id="chya:V22_31470"/>
<evidence type="ECO:0000313" key="3">
    <source>
        <dbReference type="Proteomes" id="UP000319976"/>
    </source>
</evidence>
<dbReference type="EMBL" id="CP036316">
    <property type="protein sequence ID" value="QDT65884.1"/>
    <property type="molecule type" value="Genomic_DNA"/>
</dbReference>
<feature type="transmembrane region" description="Helical" evidence="1">
    <location>
        <begin position="95"/>
        <end position="117"/>
    </location>
</feature>
<dbReference type="RefSeq" id="WP_145264536.1">
    <property type="nucleotide sequence ID" value="NZ_CP036316.1"/>
</dbReference>
<proteinExistence type="predicted"/>
<keyword evidence="1" id="KW-0812">Transmembrane</keyword>
<dbReference type="OrthoDB" id="10009465at2"/>
<sequence>MNESASGDFDRYEDENRIRRSWLIAAFVLSPGFSCFGGILIAIGNSLLQMFHRSEFFFNDSSGYLALGLIGIIPSAFGVWVIGLPVWWILKTIKLFHPLSVAITGIIISTGMLTLVKGGIPISPDFRDFWLTGIILTLTWSVIFGFCLFAFWVPQWLIHKNKRSA</sequence>
<reference evidence="2 3" key="1">
    <citation type="submission" date="2019-02" db="EMBL/GenBank/DDBJ databases">
        <title>Deep-cultivation of Planctomycetes and their phenomic and genomic characterization uncovers novel biology.</title>
        <authorList>
            <person name="Wiegand S."/>
            <person name="Jogler M."/>
            <person name="Boedeker C."/>
            <person name="Pinto D."/>
            <person name="Vollmers J."/>
            <person name="Rivas-Marin E."/>
            <person name="Kohn T."/>
            <person name="Peeters S.H."/>
            <person name="Heuer A."/>
            <person name="Rast P."/>
            <person name="Oberbeckmann S."/>
            <person name="Bunk B."/>
            <person name="Jeske O."/>
            <person name="Meyerdierks A."/>
            <person name="Storesund J.E."/>
            <person name="Kallscheuer N."/>
            <person name="Luecker S."/>
            <person name="Lage O.M."/>
            <person name="Pohl T."/>
            <person name="Merkel B.J."/>
            <person name="Hornburger P."/>
            <person name="Mueller R.-W."/>
            <person name="Bruemmer F."/>
            <person name="Labrenz M."/>
            <person name="Spormann A.M."/>
            <person name="Op den Camp H."/>
            <person name="Overmann J."/>
            <person name="Amann R."/>
            <person name="Jetten M.S.M."/>
            <person name="Mascher T."/>
            <person name="Medema M.H."/>
            <person name="Devos D.P."/>
            <person name="Kaster A.-K."/>
            <person name="Ovreas L."/>
            <person name="Rohde M."/>
            <person name="Galperin M.Y."/>
            <person name="Jogler C."/>
        </authorList>
    </citation>
    <scope>NUCLEOTIDE SEQUENCE [LARGE SCALE GENOMIC DNA]</scope>
    <source>
        <strain evidence="2 3">V22</strain>
    </source>
</reference>
<keyword evidence="1" id="KW-1133">Transmembrane helix</keyword>
<keyword evidence="1" id="KW-0472">Membrane</keyword>
<dbReference type="AlphaFoldDB" id="A0A517TBZ1"/>
<dbReference type="Proteomes" id="UP000319976">
    <property type="component" value="Chromosome"/>
</dbReference>
<feature type="transmembrane region" description="Helical" evidence="1">
    <location>
        <begin position="129"/>
        <end position="153"/>
    </location>
</feature>
<evidence type="ECO:0000313" key="2">
    <source>
        <dbReference type="EMBL" id="QDT65884.1"/>
    </source>
</evidence>
<name>A0A517TBZ1_9PLAN</name>
<gene>
    <name evidence="2" type="ORF">V22_31470</name>
</gene>